<dbReference type="EMBL" id="CP128402">
    <property type="protein sequence ID" value="WJW70397.1"/>
    <property type="molecule type" value="Genomic_DNA"/>
</dbReference>
<gene>
    <name evidence="2" type="ORF">OZ401_004973</name>
</gene>
<name>A0ABY9BCJ1_9CHLR</name>
<evidence type="ECO:0000313" key="2">
    <source>
        <dbReference type="EMBL" id="WJW70397.1"/>
    </source>
</evidence>
<dbReference type="RefSeq" id="WP_341472265.1">
    <property type="nucleotide sequence ID" value="NZ_CP128402.1"/>
</dbReference>
<evidence type="ECO:0000313" key="3">
    <source>
        <dbReference type="Proteomes" id="UP001431572"/>
    </source>
</evidence>
<reference evidence="2" key="1">
    <citation type="journal article" date="2024" name="Nature">
        <title>Anoxygenic phototroph of the Chloroflexota uses a type I reaction centre.</title>
        <authorList>
            <person name="Tsuji J.M."/>
            <person name="Shaw N.A."/>
            <person name="Nagashima S."/>
            <person name="Venkiteswaran J.J."/>
            <person name="Schiff S.L."/>
            <person name="Watanabe T."/>
            <person name="Fukui M."/>
            <person name="Hanada S."/>
            <person name="Tank M."/>
            <person name="Neufeld J.D."/>
        </authorList>
    </citation>
    <scope>NUCLEOTIDE SEQUENCE</scope>
    <source>
        <strain evidence="2">L227-S17</strain>
    </source>
</reference>
<protein>
    <submittedName>
        <fullName evidence="2">PEGA domain-containing protein</fullName>
    </submittedName>
</protein>
<keyword evidence="2" id="KW-0614">Plasmid</keyword>
<feature type="domain" description="PEGA" evidence="1">
    <location>
        <begin position="27"/>
        <end position="80"/>
    </location>
</feature>
<dbReference type="InterPro" id="IPR013229">
    <property type="entry name" value="PEGA"/>
</dbReference>
<geneLocation type="plasmid" evidence="2 3">
    <name>unnamed2</name>
</geneLocation>
<accession>A0ABY9BCJ1</accession>
<dbReference type="Proteomes" id="UP001431572">
    <property type="component" value="Plasmid unnamed2"/>
</dbReference>
<dbReference type="Pfam" id="PF08308">
    <property type="entry name" value="PEGA"/>
    <property type="match status" value="1"/>
</dbReference>
<proteinExistence type="predicted"/>
<sequence length="287" mass="30691">MVGLIFLTGINPLNLLLSPERGAPVLELLVNSDPTGATVYLEGQPMDGSTPTRLKLPPGNNRIDVGKGGFSTYHTTLQVTGKPLSEGALPVYTQTITLFPDQATLHRLPLPFPGARLDYARFLSSQLLELTELDSGHQPLPPGAEGWPTNLWLYKLSSGAINPVVVSPPTLDGLVKASGATGSREIVLNAPALSPDAGRLAFVARHLKSQPSYTLSEAGNSLKTGQPVWDDENRLAGPPAQHPFPCRRFFNLARPPSTFQPGTTDRSFTGNNTTGTGQLLSAALRYH</sequence>
<keyword evidence="3" id="KW-1185">Reference proteome</keyword>
<evidence type="ECO:0000259" key="1">
    <source>
        <dbReference type="Pfam" id="PF08308"/>
    </source>
</evidence>
<organism evidence="2 3">
    <name type="scientific">Candidatus Chlorohelix allophototropha</name>
    <dbReference type="NCBI Taxonomy" id="3003348"/>
    <lineage>
        <taxon>Bacteria</taxon>
        <taxon>Bacillati</taxon>
        <taxon>Chloroflexota</taxon>
        <taxon>Chloroflexia</taxon>
        <taxon>Candidatus Chloroheliales</taxon>
        <taxon>Candidatus Chloroheliaceae</taxon>
        <taxon>Candidatus Chlorohelix</taxon>
    </lineage>
</organism>